<evidence type="ECO:0000313" key="3">
    <source>
        <dbReference type="Proteomes" id="UP000050164"/>
    </source>
</evidence>
<evidence type="ECO:0000256" key="1">
    <source>
        <dbReference type="SAM" id="MobiDB-lite"/>
    </source>
</evidence>
<protein>
    <submittedName>
        <fullName evidence="2">Uncharacterized protein</fullName>
    </submittedName>
</protein>
<feature type="compositionally biased region" description="Low complexity" evidence="1">
    <location>
        <begin position="1"/>
        <end position="12"/>
    </location>
</feature>
<organism evidence="2 3">
    <name type="scientific">Mycobacterium tuberculosis</name>
    <dbReference type="NCBI Taxonomy" id="1773"/>
    <lineage>
        <taxon>Bacteria</taxon>
        <taxon>Bacillati</taxon>
        <taxon>Actinomycetota</taxon>
        <taxon>Actinomycetes</taxon>
        <taxon>Mycobacteriales</taxon>
        <taxon>Mycobacteriaceae</taxon>
        <taxon>Mycobacterium</taxon>
        <taxon>Mycobacterium tuberculosis complex</taxon>
    </lineage>
</organism>
<dbReference type="AlphaFoldDB" id="A0A655AIM5"/>
<evidence type="ECO:0000313" key="2">
    <source>
        <dbReference type="EMBL" id="CKS90368.1"/>
    </source>
</evidence>
<accession>A0A655AIM5</accession>
<feature type="region of interest" description="Disordered" evidence="1">
    <location>
        <begin position="1"/>
        <end position="81"/>
    </location>
</feature>
<feature type="compositionally biased region" description="Low complexity" evidence="1">
    <location>
        <begin position="30"/>
        <end position="43"/>
    </location>
</feature>
<gene>
    <name evidence="2" type="ORF">ERS027659_03712</name>
</gene>
<proteinExistence type="predicted"/>
<dbReference type="EMBL" id="CNFT01001136">
    <property type="protein sequence ID" value="CKS90368.1"/>
    <property type="molecule type" value="Genomic_DNA"/>
</dbReference>
<dbReference type="Proteomes" id="UP000050164">
    <property type="component" value="Unassembled WGS sequence"/>
</dbReference>
<sequence>MAHTSAAASSSSLIPGSAGMCDDEPTPGNRSGRPVAAAPAAHSASRRDMPKQPSAPAVASASTCGTESCTRDVKSGREVNGPLAVRSATSFSASSAPR</sequence>
<name>A0A655AIM5_MYCTX</name>
<reference evidence="2 3" key="1">
    <citation type="submission" date="2015-03" db="EMBL/GenBank/DDBJ databases">
        <authorList>
            <consortium name="Pathogen Informatics"/>
        </authorList>
    </citation>
    <scope>NUCLEOTIDE SEQUENCE [LARGE SCALE GENOMIC DNA]</scope>
    <source>
        <strain evidence="2 3">Bir 185</strain>
    </source>
</reference>